<sequence length="541" mass="58573">MQPSSQLSLSGHVDTFCRDNLPPREQWPQFRFDLPGLAYPDRLNCAEVLLDDAVAKWGPDRPCLVTPTERWTYGELQRRADQVAQVLAADFGLQPGNRVLLRGPNNPWLVASWFGVLKAGCVAVTTMPLLRSGEIGQLIELTRPALALCDHRFAAELRDATPGVVIATYGVDADGSLDRRCAAKTGEFTAVRTAADDVALLAPTSGTTGKPKATMHFHRDVLANADTFAEHVLKPDADDVFTGTPPLGFTFGLGGLVVFPMRVGASSLLLEKAGPDELAKAIAEHDVTVLFTAPTAYKALLSADRGADLATLRRCVSAGEHLPKEVWEAFHARTGLKIINGIGGTELLHIFISAADDDIRPGATGKAVPGFEAAVLDDDGEPVPDGSVGRLAVRGPTGCRYLNDSRQQQYVQHGWNITGDTYVRDGDGYFWYQARNDDMIISAGYNIAGPEVEEALLGHPDVVETGVVASPDEQRGAIVKAYVVLRDGLVGDADKAAELQDFVKQRIAPYKYPRAIEFLEALPRTSNGKLQRFVLRERARA</sequence>
<dbReference type="PROSITE" id="PS00455">
    <property type="entry name" value="AMP_BINDING"/>
    <property type="match status" value="1"/>
</dbReference>
<feature type="domain" description="AMP-binding enzyme C-terminal" evidence="3">
    <location>
        <begin position="451"/>
        <end position="529"/>
    </location>
</feature>
<dbReference type="OrthoDB" id="9803968at2"/>
<dbReference type="Pfam" id="PF00501">
    <property type="entry name" value="AMP-binding"/>
    <property type="match status" value="1"/>
</dbReference>
<dbReference type="SUPFAM" id="SSF56801">
    <property type="entry name" value="Acetyl-CoA synthetase-like"/>
    <property type="match status" value="1"/>
</dbReference>
<dbReference type="PANTHER" id="PTHR43352">
    <property type="entry name" value="ACETYL-COA SYNTHETASE"/>
    <property type="match status" value="1"/>
</dbReference>
<protein>
    <submittedName>
        <fullName evidence="4">2-aminobenzoate-CoA ligase</fullName>
    </submittedName>
</protein>
<keyword evidence="5" id="KW-1185">Reference proteome</keyword>
<dbReference type="Gene3D" id="3.30.300.30">
    <property type="match status" value="1"/>
</dbReference>
<name>A0A1H3DWS4_9PSEU</name>
<dbReference type="EMBL" id="FNOK01000014">
    <property type="protein sequence ID" value="SDX70933.1"/>
    <property type="molecule type" value="Genomic_DNA"/>
</dbReference>
<dbReference type="AlphaFoldDB" id="A0A1H3DWS4"/>
<feature type="domain" description="AMP-dependent synthetase/ligase" evidence="2">
    <location>
        <begin position="53"/>
        <end position="397"/>
    </location>
</feature>
<accession>A0A1H3DWS4</accession>
<evidence type="ECO:0000313" key="5">
    <source>
        <dbReference type="Proteomes" id="UP000199529"/>
    </source>
</evidence>
<dbReference type="InterPro" id="IPR000873">
    <property type="entry name" value="AMP-dep_synth/lig_dom"/>
</dbReference>
<organism evidence="4 5">
    <name type="scientific">Saccharopolyspora shandongensis</name>
    <dbReference type="NCBI Taxonomy" id="418495"/>
    <lineage>
        <taxon>Bacteria</taxon>
        <taxon>Bacillati</taxon>
        <taxon>Actinomycetota</taxon>
        <taxon>Actinomycetes</taxon>
        <taxon>Pseudonocardiales</taxon>
        <taxon>Pseudonocardiaceae</taxon>
        <taxon>Saccharopolyspora</taxon>
    </lineage>
</organism>
<evidence type="ECO:0000256" key="1">
    <source>
        <dbReference type="ARBA" id="ARBA00022598"/>
    </source>
</evidence>
<evidence type="ECO:0000313" key="4">
    <source>
        <dbReference type="EMBL" id="SDX70933.1"/>
    </source>
</evidence>
<dbReference type="InterPro" id="IPR020845">
    <property type="entry name" value="AMP-binding_CS"/>
</dbReference>
<dbReference type="InterPro" id="IPR025110">
    <property type="entry name" value="AMP-bd_C"/>
</dbReference>
<keyword evidence="1 4" id="KW-0436">Ligase</keyword>
<evidence type="ECO:0000259" key="2">
    <source>
        <dbReference type="Pfam" id="PF00501"/>
    </source>
</evidence>
<dbReference type="PANTHER" id="PTHR43352:SF1">
    <property type="entry name" value="ANTHRANILATE--COA LIGASE"/>
    <property type="match status" value="1"/>
</dbReference>
<dbReference type="Gene3D" id="3.40.50.12780">
    <property type="entry name" value="N-terminal domain of ligase-like"/>
    <property type="match status" value="1"/>
</dbReference>
<proteinExistence type="predicted"/>
<evidence type="ECO:0000259" key="3">
    <source>
        <dbReference type="Pfam" id="PF13193"/>
    </source>
</evidence>
<dbReference type="Proteomes" id="UP000199529">
    <property type="component" value="Unassembled WGS sequence"/>
</dbReference>
<dbReference type="STRING" id="418495.SAMN05216215_10144"/>
<dbReference type="GO" id="GO:0044550">
    <property type="term" value="P:secondary metabolite biosynthetic process"/>
    <property type="evidence" value="ECO:0007669"/>
    <property type="project" value="TreeGrafter"/>
</dbReference>
<reference evidence="5" key="1">
    <citation type="submission" date="2016-10" db="EMBL/GenBank/DDBJ databases">
        <authorList>
            <person name="Varghese N."/>
            <person name="Submissions S."/>
        </authorList>
    </citation>
    <scope>NUCLEOTIDE SEQUENCE [LARGE SCALE GENOMIC DNA]</scope>
    <source>
        <strain evidence="5">CGMCC 4.3530</strain>
    </source>
</reference>
<dbReference type="InterPro" id="IPR045851">
    <property type="entry name" value="AMP-bd_C_sf"/>
</dbReference>
<dbReference type="InterPro" id="IPR042099">
    <property type="entry name" value="ANL_N_sf"/>
</dbReference>
<gene>
    <name evidence="4" type="ORF">SAMN05216215_10144</name>
</gene>
<dbReference type="GO" id="GO:0016878">
    <property type="term" value="F:acid-thiol ligase activity"/>
    <property type="evidence" value="ECO:0007669"/>
    <property type="project" value="TreeGrafter"/>
</dbReference>
<dbReference type="RefSeq" id="WP_093266394.1">
    <property type="nucleotide sequence ID" value="NZ_FNOK01000014.1"/>
</dbReference>
<dbReference type="Pfam" id="PF13193">
    <property type="entry name" value="AMP-binding_C"/>
    <property type="match status" value="1"/>
</dbReference>